<feature type="transmembrane region" description="Helical" evidence="1">
    <location>
        <begin position="14"/>
        <end position="35"/>
    </location>
</feature>
<organism evidence="2 3">
    <name type="scientific">Paenibacillus yanchengensis</name>
    <dbReference type="NCBI Taxonomy" id="2035833"/>
    <lineage>
        <taxon>Bacteria</taxon>
        <taxon>Bacillati</taxon>
        <taxon>Bacillota</taxon>
        <taxon>Bacilli</taxon>
        <taxon>Bacillales</taxon>
        <taxon>Paenibacillaceae</taxon>
        <taxon>Paenibacillus</taxon>
    </lineage>
</organism>
<keyword evidence="1" id="KW-0472">Membrane</keyword>
<proteinExistence type="predicted"/>
<dbReference type="EMBL" id="JBHUHO010000041">
    <property type="protein sequence ID" value="MFD2117549.1"/>
    <property type="molecule type" value="Genomic_DNA"/>
</dbReference>
<sequence>MIIITSVLAYSSKLFSNTIFLVIGNILSLVISFYFVSEMAGNERWMVYFNPLSPYQLLIVGSILNLIPQFIVTKVVNKYKRKVTN</sequence>
<comment type="caution">
    <text evidence="2">The sequence shown here is derived from an EMBL/GenBank/DDBJ whole genome shotgun (WGS) entry which is preliminary data.</text>
</comment>
<keyword evidence="3" id="KW-1185">Reference proteome</keyword>
<evidence type="ECO:0000256" key="1">
    <source>
        <dbReference type="SAM" id="Phobius"/>
    </source>
</evidence>
<keyword evidence="1" id="KW-0812">Transmembrane</keyword>
<evidence type="ECO:0000313" key="3">
    <source>
        <dbReference type="Proteomes" id="UP001597362"/>
    </source>
</evidence>
<evidence type="ECO:0000313" key="2">
    <source>
        <dbReference type="EMBL" id="MFD2117549.1"/>
    </source>
</evidence>
<name>A0ABW4YPA9_9BACL</name>
<keyword evidence="1" id="KW-1133">Transmembrane helix</keyword>
<gene>
    <name evidence="2" type="ORF">ACFSJH_17600</name>
</gene>
<feature type="transmembrane region" description="Helical" evidence="1">
    <location>
        <begin position="55"/>
        <end position="72"/>
    </location>
</feature>
<accession>A0ABW4YPA9</accession>
<dbReference type="RefSeq" id="WP_377774800.1">
    <property type="nucleotide sequence ID" value="NZ_JBHUHO010000041.1"/>
</dbReference>
<dbReference type="Proteomes" id="UP001597362">
    <property type="component" value="Unassembled WGS sequence"/>
</dbReference>
<protein>
    <recommendedName>
        <fullName evidence="4">ECF transporter S component</fullName>
    </recommendedName>
</protein>
<reference evidence="3" key="1">
    <citation type="journal article" date="2019" name="Int. J. Syst. Evol. Microbiol.">
        <title>The Global Catalogue of Microorganisms (GCM) 10K type strain sequencing project: providing services to taxonomists for standard genome sequencing and annotation.</title>
        <authorList>
            <consortium name="The Broad Institute Genomics Platform"/>
            <consortium name="The Broad Institute Genome Sequencing Center for Infectious Disease"/>
            <person name="Wu L."/>
            <person name="Ma J."/>
        </authorList>
    </citation>
    <scope>NUCLEOTIDE SEQUENCE [LARGE SCALE GENOMIC DNA]</scope>
    <source>
        <strain evidence="3">GH52</strain>
    </source>
</reference>
<evidence type="ECO:0008006" key="4">
    <source>
        <dbReference type="Google" id="ProtNLM"/>
    </source>
</evidence>